<dbReference type="EMBL" id="AZHX01002657">
    <property type="protein sequence ID" value="ETW93391.1"/>
    <property type="molecule type" value="Genomic_DNA"/>
</dbReference>
<proteinExistence type="predicted"/>
<accession>W4L7S9</accession>
<comment type="caution">
    <text evidence="1">The sequence shown here is derived from an EMBL/GenBank/DDBJ whole genome shotgun (WGS) entry which is preliminary data.</text>
</comment>
<keyword evidence="2" id="KW-1185">Reference proteome</keyword>
<evidence type="ECO:0000313" key="2">
    <source>
        <dbReference type="Proteomes" id="UP000019140"/>
    </source>
</evidence>
<dbReference type="HOGENOM" id="CLU_177503_1_0_7"/>
<gene>
    <name evidence="1" type="ORF">ETSY2_51485</name>
</gene>
<organism evidence="1 2">
    <name type="scientific">Candidatus Entotheonella gemina</name>
    <dbReference type="NCBI Taxonomy" id="1429439"/>
    <lineage>
        <taxon>Bacteria</taxon>
        <taxon>Pseudomonadati</taxon>
        <taxon>Nitrospinota/Tectimicrobiota group</taxon>
        <taxon>Candidatus Tectimicrobiota</taxon>
        <taxon>Candidatus Entotheonellia</taxon>
        <taxon>Candidatus Entotheonellales</taxon>
        <taxon>Candidatus Entotheonellaceae</taxon>
        <taxon>Candidatus Entotheonella</taxon>
    </lineage>
</organism>
<dbReference type="AlphaFoldDB" id="W4L7S9"/>
<reference evidence="1 2" key="1">
    <citation type="journal article" date="2014" name="Nature">
        <title>An environmental bacterial taxon with a large and distinct metabolic repertoire.</title>
        <authorList>
            <person name="Wilson M.C."/>
            <person name="Mori T."/>
            <person name="Ruckert C."/>
            <person name="Uria A.R."/>
            <person name="Helf M.J."/>
            <person name="Takada K."/>
            <person name="Gernert C."/>
            <person name="Steffens U.A."/>
            <person name="Heycke N."/>
            <person name="Schmitt S."/>
            <person name="Rinke C."/>
            <person name="Helfrich E.J."/>
            <person name="Brachmann A.O."/>
            <person name="Gurgui C."/>
            <person name="Wakimoto T."/>
            <person name="Kracht M."/>
            <person name="Crusemann M."/>
            <person name="Hentschel U."/>
            <person name="Abe I."/>
            <person name="Matsunaga S."/>
            <person name="Kalinowski J."/>
            <person name="Takeyama H."/>
            <person name="Piel J."/>
        </authorList>
    </citation>
    <scope>NUCLEOTIDE SEQUENCE [LARGE SCALE GENOMIC DNA]</scope>
    <source>
        <strain evidence="2">TSY2</strain>
    </source>
</reference>
<protein>
    <submittedName>
        <fullName evidence="1">Uncharacterized protein</fullName>
    </submittedName>
</protein>
<sequence length="99" mass="10788">MNLASILVNRSSEVKKFITVAKNMSTTAITIQVDTKIAKAFVAASPEEQRKMELLLSLRLQELTATPGKSLQSVMDEIGARAEARGLTPDILKSLLDTE</sequence>
<dbReference type="Proteomes" id="UP000019140">
    <property type="component" value="Unassembled WGS sequence"/>
</dbReference>
<evidence type="ECO:0000313" key="1">
    <source>
        <dbReference type="EMBL" id="ETW93391.1"/>
    </source>
</evidence>
<name>W4L7S9_9BACT</name>